<accession>A0A410TBN1</accession>
<proteinExistence type="predicted"/>
<evidence type="ECO:0000313" key="1">
    <source>
        <dbReference type="EMBL" id="QAU06460.1"/>
    </source>
</evidence>
<keyword evidence="2" id="KW-1185">Reference proteome</keyword>
<name>A0A410TBN1_9CAUD</name>
<dbReference type="Proteomes" id="UP000290331">
    <property type="component" value="Segment"/>
</dbReference>
<organism evidence="1 2">
    <name type="scientific">Mycobacterium phage KiSi</name>
    <dbReference type="NCBI Taxonomy" id="2507856"/>
    <lineage>
        <taxon>Viruses</taxon>
        <taxon>Duplodnaviria</taxon>
        <taxon>Heunggongvirae</taxon>
        <taxon>Uroviricota</taxon>
        <taxon>Caudoviricetes</taxon>
        <taxon>Weiservirinae</taxon>
        <taxon>Anayavirus</taxon>
        <taxon>Anayavirus kisi</taxon>
    </lineage>
</organism>
<gene>
    <name evidence="1" type="primary">42</name>
    <name evidence="1" type="ORF">SEA_KISI_42</name>
</gene>
<dbReference type="GeneID" id="60324600"/>
<dbReference type="RefSeq" id="YP_009953133.1">
    <property type="nucleotide sequence ID" value="NC_051619.1"/>
</dbReference>
<dbReference type="EMBL" id="MK376955">
    <property type="protein sequence ID" value="QAU06460.1"/>
    <property type="molecule type" value="Genomic_DNA"/>
</dbReference>
<reference evidence="1 2" key="1">
    <citation type="submission" date="2019-01" db="EMBL/GenBank/DDBJ databases">
        <authorList>
            <person name="Kinder M."/>
            <person name="Sitio E."/>
            <person name="Ackerson L."/>
            <person name="Anderson L."/>
            <person name="Cottrell A."/>
            <person name="Eggleston T."/>
            <person name="Kiefer A."/>
            <person name="Ukcamaj A."/>
            <person name="Vendrell P."/>
            <person name="Waytashek C."/>
            <person name="Yeo A."/>
            <person name="Braley A.B."/>
            <person name="Ettinger A.-S.H."/>
            <person name="Ettinger W.F."/>
            <person name="Anders K.R."/>
            <person name="Bradley K.W."/>
            <person name="Asai D.J."/>
            <person name="Bowman C.A."/>
            <person name="Russell D.A."/>
            <person name="Pope W.H."/>
            <person name="Jacobs-Sera D."/>
            <person name="Hendrix R.W."/>
            <person name="Hatfull G.F."/>
        </authorList>
    </citation>
    <scope>NUCLEOTIDE SEQUENCE [LARGE SCALE GENOMIC DNA]</scope>
</reference>
<protein>
    <submittedName>
        <fullName evidence="1">Uncharacterized protein</fullName>
    </submittedName>
</protein>
<dbReference type="KEGG" id="vg:60324600"/>
<evidence type="ECO:0000313" key="2">
    <source>
        <dbReference type="Proteomes" id="UP000290331"/>
    </source>
</evidence>
<sequence length="277" mass="30593">MTENTAYRSQLAKAADMRRTPVEIDTEIAELMNEQAIVEAKLAAIRTRRAQLSETFRERGGWERAYLVNNVGGHVHRTTGCSTCYITTEFGWLTDESGKSEAEIVEAAGELACTVCYPTAPVEVLSRPGTIRRADQVERDARRAEKAVKDAEKAAAAVTDPTTGRVLYKTERAARNRVLAEASDALLYTMTHPSMGEWHAAATAAIEGLVAKGVVEREAFVAEVAEKAAKKRVKDLRDWESNWQVQQSKRLGIAVETPEYAGKTWQELAPLIVAWLS</sequence>